<dbReference type="GO" id="GO:0072344">
    <property type="term" value="P:rescue of stalled ribosome"/>
    <property type="evidence" value="ECO:0000318"/>
    <property type="project" value="GO_Central"/>
</dbReference>
<feature type="compositionally biased region" description="Polar residues" evidence="13">
    <location>
        <begin position="716"/>
        <end position="736"/>
    </location>
</feature>
<dbReference type="Pfam" id="PF25447">
    <property type="entry name" value="RING_ZNF598"/>
    <property type="match status" value="1"/>
</dbReference>
<keyword evidence="5" id="KW-0963">Cytoplasm</keyword>
<evidence type="ECO:0000256" key="12">
    <source>
        <dbReference type="PROSITE-ProRule" id="PRU00175"/>
    </source>
</evidence>
<dbReference type="GO" id="GO:0016567">
    <property type="term" value="P:protein ubiquitination"/>
    <property type="evidence" value="ECO:0000318"/>
    <property type="project" value="GO_Central"/>
</dbReference>
<evidence type="ECO:0000256" key="2">
    <source>
        <dbReference type="ARBA" id="ARBA00004496"/>
    </source>
</evidence>
<comment type="catalytic activity">
    <reaction evidence="1">
        <text>S-ubiquitinyl-[E2 ubiquitin-conjugating enzyme]-L-cysteine + [acceptor protein]-L-lysine = [E2 ubiquitin-conjugating enzyme]-L-cysteine + N(6)-ubiquitinyl-[acceptor protein]-L-lysine.</text>
        <dbReference type="EC" id="2.3.2.27"/>
    </reaction>
</comment>
<dbReference type="OrthoDB" id="3838338at2759"/>
<sequence>MDDSCAVCAESLSWVAYGPCGHREVCSTCVVRLRFVLEDRRCCICKVESPVVFVTKAMGDFTKAITDFSTFSFKENEGQRGEYWYHEDSQAYFDDVDQYKMIKAMCRLSCSICDKNVYDKGGGDAWNRRNGFRSIEQLKGHLFHRHALFMCSLCLEGRKVFISEQKLYSRGQLRQHINTGDSEVDGSTNERGGFKGHPSCEFCKNPFYGDNELYMHMSRDHETCYICQRKNPGQYDYFKNYDDLENHFRGDHFLCEHEACLSKKFIVFLSESDLKRHNTKEHGGNMSRSQRNAALQIPTSFRYRQREIQEQRRGRGVYFHSDNSGDQLYAAIQASMETAFMDNRHRESFSDVSTTQGTDAVARCLDSLNITSDNTTESPSRRSENTRLSVLENSYFPALSETRRPLESSSGFYAQAVGASGSQSKLAHESFPPLSGVSMDDTKKQPTKYGGGSSSNTFAEHVVSKGMSHKTPFHASTAQSGNSHSARFSENKPQFHQVDNNPFPSLPTSVKPVKKNRNLSSKSNKIDVLSHSSSAPNLIERNNFPASSSNNPSKYNYVKKLQSEKQQVIKTVEDVQTANKSLVERIRIGLESDDDKFADFKGISGKYRQGLIDTATYLSYVQQFGLSHLTIELASLCPDPLKQKELIDTYNANITLTPVIRTSKQKKKGKTIESSSSNIIKKEDTFLSTVKKLQKSQRSQEEDEVEILSKDGYRTSNKGKLNLNGQEINSCSNGTSKQKKKGKTIESSSSNIIKKEDTFLSTVKRLQKSQMSQEEDEVEILSKDGYRTSNKGKLNLSGQEINSCSNGTIRQKKIPKFQRVRLGDGSLYDLDQRISRFDDHDILNSGSNSQSGGGSQLKGAWKKGGVEKLFL</sequence>
<dbReference type="EC" id="2.3.2.27" evidence="4"/>
<dbReference type="Pfam" id="PF23202">
    <property type="entry name" value="PAH_ZNF598"/>
    <property type="match status" value="1"/>
</dbReference>
<reference evidence="16" key="1">
    <citation type="journal article" date="2016" name="Nature">
        <title>The genome of the seagrass Zostera marina reveals angiosperm adaptation to the sea.</title>
        <authorList>
            <person name="Olsen J.L."/>
            <person name="Rouze P."/>
            <person name="Verhelst B."/>
            <person name="Lin Y.-C."/>
            <person name="Bayer T."/>
            <person name="Collen J."/>
            <person name="Dattolo E."/>
            <person name="De Paoli E."/>
            <person name="Dittami S."/>
            <person name="Maumus F."/>
            <person name="Michel G."/>
            <person name="Kersting A."/>
            <person name="Lauritano C."/>
            <person name="Lohaus R."/>
            <person name="Toepel M."/>
            <person name="Tonon T."/>
            <person name="Vanneste K."/>
            <person name="Amirebrahimi M."/>
            <person name="Brakel J."/>
            <person name="Bostroem C."/>
            <person name="Chovatia M."/>
            <person name="Grimwood J."/>
            <person name="Jenkins J.W."/>
            <person name="Jueterbock A."/>
            <person name="Mraz A."/>
            <person name="Stam W.T."/>
            <person name="Tice H."/>
            <person name="Bornberg-Bauer E."/>
            <person name="Green P.J."/>
            <person name="Pearson G.A."/>
            <person name="Procaccini G."/>
            <person name="Duarte C.M."/>
            <person name="Schmutz J."/>
            <person name="Reusch T.B.H."/>
            <person name="Van de Peer Y."/>
        </authorList>
    </citation>
    <scope>NUCLEOTIDE SEQUENCE [LARGE SCALE GENOMIC DNA]</scope>
    <source>
        <strain evidence="16">cv. Finnish</strain>
    </source>
</reference>
<feature type="region of interest" description="Disordered" evidence="13">
    <location>
        <begin position="716"/>
        <end position="748"/>
    </location>
</feature>
<evidence type="ECO:0000256" key="3">
    <source>
        <dbReference type="ARBA" id="ARBA00004906"/>
    </source>
</evidence>
<dbReference type="InterPro" id="IPR056437">
    <property type="entry name" value="Znf-C2H2_ZNF598/HEL2"/>
</dbReference>
<keyword evidence="6" id="KW-0597">Phosphoprotein</keyword>
<keyword evidence="9 12" id="KW-0863">Zinc-finger</keyword>
<feature type="compositionally biased region" description="Polar residues" evidence="13">
    <location>
        <begin position="474"/>
        <end position="508"/>
    </location>
</feature>
<gene>
    <name evidence="15" type="ORF">ZOSMA_94G00180</name>
</gene>
<evidence type="ECO:0000256" key="1">
    <source>
        <dbReference type="ARBA" id="ARBA00000900"/>
    </source>
</evidence>
<evidence type="ECO:0000256" key="8">
    <source>
        <dbReference type="ARBA" id="ARBA00022723"/>
    </source>
</evidence>
<dbReference type="InterPro" id="IPR057634">
    <property type="entry name" value="PAH_ZNF598/HEL2"/>
</dbReference>
<keyword evidence="8" id="KW-0479">Metal-binding</keyword>
<dbReference type="PANTHER" id="PTHR22938">
    <property type="entry name" value="ZINC FINGER PROTEIN 598"/>
    <property type="match status" value="1"/>
</dbReference>
<feature type="region of interest" description="Disordered" evidence="13">
    <location>
        <begin position="841"/>
        <end position="860"/>
    </location>
</feature>
<keyword evidence="16" id="KW-1185">Reference proteome</keyword>
<dbReference type="AlphaFoldDB" id="A0A0K9NIA9"/>
<feature type="region of interest" description="Disordered" evidence="13">
    <location>
        <begin position="422"/>
        <end position="534"/>
    </location>
</feature>
<dbReference type="PROSITE" id="PS50089">
    <property type="entry name" value="ZF_RING_2"/>
    <property type="match status" value="1"/>
</dbReference>
<comment type="caution">
    <text evidence="15">The sequence shown here is derived from an EMBL/GenBank/DDBJ whole genome shotgun (WGS) entry which is preliminary data.</text>
</comment>
<accession>A0A0K9NIA9</accession>
<comment type="similarity">
    <text evidence="11">Belongs to the ZNF598/HEL2 family.</text>
</comment>
<comment type="pathway">
    <text evidence="3">Protein modification; protein ubiquitination.</text>
</comment>
<evidence type="ECO:0000256" key="9">
    <source>
        <dbReference type="ARBA" id="ARBA00022771"/>
    </source>
</evidence>
<name>A0A0K9NIA9_ZOSMR</name>
<evidence type="ECO:0000256" key="10">
    <source>
        <dbReference type="ARBA" id="ARBA00022833"/>
    </source>
</evidence>
<dbReference type="EMBL" id="LFYR01002171">
    <property type="protein sequence ID" value="KMZ56494.1"/>
    <property type="molecule type" value="Genomic_DNA"/>
</dbReference>
<dbReference type="PANTHER" id="PTHR22938:SF0">
    <property type="entry name" value="E3 UBIQUITIN-PROTEIN LIGASE ZNF598"/>
    <property type="match status" value="1"/>
</dbReference>
<comment type="subcellular location">
    <subcellularLocation>
        <location evidence="2">Cytoplasm</location>
    </subcellularLocation>
</comment>
<dbReference type="CDD" id="cd16615">
    <property type="entry name" value="RING-HC_ZNF598"/>
    <property type="match status" value="1"/>
</dbReference>
<dbReference type="InterPro" id="IPR041888">
    <property type="entry name" value="RING-HC_ZNF598/HEL2"/>
</dbReference>
<dbReference type="GO" id="GO:0008270">
    <property type="term" value="F:zinc ion binding"/>
    <property type="evidence" value="ECO:0007669"/>
    <property type="project" value="UniProtKB-KW"/>
</dbReference>
<evidence type="ECO:0000256" key="11">
    <source>
        <dbReference type="ARBA" id="ARBA00035113"/>
    </source>
</evidence>
<dbReference type="PROSITE" id="PS00028">
    <property type="entry name" value="ZINC_FINGER_C2H2_1"/>
    <property type="match status" value="1"/>
</dbReference>
<dbReference type="InterPro" id="IPR013087">
    <property type="entry name" value="Znf_C2H2_type"/>
</dbReference>
<dbReference type="GO" id="GO:0061630">
    <property type="term" value="F:ubiquitin protein ligase activity"/>
    <property type="evidence" value="ECO:0000318"/>
    <property type="project" value="GO_Central"/>
</dbReference>
<dbReference type="SMART" id="SM00355">
    <property type="entry name" value="ZnF_C2H2"/>
    <property type="match status" value="4"/>
</dbReference>
<protein>
    <recommendedName>
        <fullName evidence="4">RING-type E3 ubiquitin transferase</fullName>
        <ecNumber evidence="4">2.3.2.27</ecNumber>
    </recommendedName>
</protein>
<organism evidence="15 16">
    <name type="scientific">Zostera marina</name>
    <name type="common">Eelgrass</name>
    <dbReference type="NCBI Taxonomy" id="29655"/>
    <lineage>
        <taxon>Eukaryota</taxon>
        <taxon>Viridiplantae</taxon>
        <taxon>Streptophyta</taxon>
        <taxon>Embryophyta</taxon>
        <taxon>Tracheophyta</taxon>
        <taxon>Spermatophyta</taxon>
        <taxon>Magnoliopsida</taxon>
        <taxon>Liliopsida</taxon>
        <taxon>Zosteraceae</taxon>
        <taxon>Zostera</taxon>
    </lineage>
</organism>
<evidence type="ECO:0000256" key="5">
    <source>
        <dbReference type="ARBA" id="ARBA00022490"/>
    </source>
</evidence>
<dbReference type="InterPro" id="IPR044288">
    <property type="entry name" value="ZNF598/HEL2"/>
</dbReference>
<evidence type="ECO:0000259" key="14">
    <source>
        <dbReference type="PROSITE" id="PS50089"/>
    </source>
</evidence>
<keyword evidence="10" id="KW-0862">Zinc</keyword>
<proteinExistence type="inferred from homology"/>
<evidence type="ECO:0000256" key="6">
    <source>
        <dbReference type="ARBA" id="ARBA00022553"/>
    </source>
</evidence>
<evidence type="ECO:0000256" key="7">
    <source>
        <dbReference type="ARBA" id="ARBA00022679"/>
    </source>
</evidence>
<evidence type="ECO:0000313" key="15">
    <source>
        <dbReference type="EMBL" id="KMZ56494.1"/>
    </source>
</evidence>
<dbReference type="GO" id="GO:0043022">
    <property type="term" value="F:ribosome binding"/>
    <property type="evidence" value="ECO:0000318"/>
    <property type="project" value="GO_Central"/>
</dbReference>
<dbReference type="Pfam" id="PF23230">
    <property type="entry name" value="zf-C2H2_13"/>
    <property type="match status" value="1"/>
</dbReference>
<dbReference type="OMA" id="DARNEHT"/>
<dbReference type="GO" id="GO:0005737">
    <property type="term" value="C:cytoplasm"/>
    <property type="evidence" value="ECO:0007669"/>
    <property type="project" value="UniProtKB-SubCell"/>
</dbReference>
<dbReference type="Proteomes" id="UP000036987">
    <property type="component" value="Unassembled WGS sequence"/>
</dbReference>
<dbReference type="STRING" id="29655.A0A0K9NIA9"/>
<evidence type="ECO:0000313" key="16">
    <source>
        <dbReference type="Proteomes" id="UP000036987"/>
    </source>
</evidence>
<keyword evidence="7" id="KW-0808">Transferase</keyword>
<evidence type="ECO:0000256" key="4">
    <source>
        <dbReference type="ARBA" id="ARBA00012483"/>
    </source>
</evidence>
<dbReference type="InterPro" id="IPR001841">
    <property type="entry name" value="Znf_RING"/>
</dbReference>
<evidence type="ECO:0000256" key="13">
    <source>
        <dbReference type="SAM" id="MobiDB-lite"/>
    </source>
</evidence>
<feature type="domain" description="RING-type" evidence="14">
    <location>
        <begin position="5"/>
        <end position="46"/>
    </location>
</feature>